<name>A0A4U0PR14_9NEIS</name>
<dbReference type="InterPro" id="IPR000873">
    <property type="entry name" value="AMP-dep_synth/lig_dom"/>
</dbReference>
<dbReference type="Pfam" id="PF00501">
    <property type="entry name" value="AMP-binding"/>
    <property type="match status" value="2"/>
</dbReference>
<evidence type="ECO:0000313" key="5">
    <source>
        <dbReference type="EMBL" id="TJZ70741.1"/>
    </source>
</evidence>
<dbReference type="Gene3D" id="3.30.559.30">
    <property type="entry name" value="Nonribosomal peptide synthetase, condensation domain"/>
    <property type="match status" value="2"/>
</dbReference>
<dbReference type="InterPro" id="IPR023213">
    <property type="entry name" value="CAT-like_dom_sf"/>
</dbReference>
<dbReference type="InterPro" id="IPR020845">
    <property type="entry name" value="AMP-binding_CS"/>
</dbReference>
<evidence type="ECO:0000256" key="3">
    <source>
        <dbReference type="ARBA" id="ARBA00022553"/>
    </source>
</evidence>
<dbReference type="InterPro" id="IPR006162">
    <property type="entry name" value="Ppantetheine_attach_site"/>
</dbReference>
<dbReference type="InterPro" id="IPR001242">
    <property type="entry name" value="Condensation_dom"/>
</dbReference>
<dbReference type="PANTHER" id="PTHR45527:SF1">
    <property type="entry name" value="FATTY ACID SYNTHASE"/>
    <property type="match status" value="1"/>
</dbReference>
<dbReference type="SMART" id="SM00823">
    <property type="entry name" value="PKS_PP"/>
    <property type="match status" value="2"/>
</dbReference>
<dbReference type="InterPro" id="IPR020806">
    <property type="entry name" value="PKS_PP-bd"/>
</dbReference>
<dbReference type="PROSITE" id="PS50075">
    <property type="entry name" value="CARRIER"/>
    <property type="match status" value="2"/>
</dbReference>
<dbReference type="GO" id="GO:0031177">
    <property type="term" value="F:phosphopantetheine binding"/>
    <property type="evidence" value="ECO:0007669"/>
    <property type="project" value="InterPro"/>
</dbReference>
<keyword evidence="3" id="KW-0597">Phosphoprotein</keyword>
<dbReference type="SUPFAM" id="SSF56801">
    <property type="entry name" value="Acetyl-CoA synthetase-like"/>
    <property type="match status" value="2"/>
</dbReference>
<proteinExistence type="predicted"/>
<sequence>MPTSFTPTWAAPRAGCAGFCCTRIGRRRPPQRHTRLVIAGWQSPRQSRARASSGTQTTAALVPLHSPRPRRREGVSLRSGVCRMSAIEMTPPDFHPNRSTQPELSVSIAEFLAHALQAGSTLPDVLAARAALGRQAMYFLDRDGVSRALPYADLYRHATQLAAVLARQGVRPGDPVVVCCDDEYRLVQCLWGVFLAGAVAVPLGAPRSYAASDEAWAKVGAVVQQCAALGDTTPLLLSDLDRTAVRGATADHVAHARWLDADTLLAAGVAEPAPAILPRIDADALALLMYSSGSTGDAKGVRLTHRQLLWNVTQIAERSMLVAADRSLSWLPLTHDMGLVLFHLCHALAGIDQYKTTPLSFARDPAAFLARIEAHGATLTGMPNFGFDQLLRAGRAGRGPAPRLETLRLIYNGAEPIDPALCRDFTAHFATCGLAEGVISPGWGIAEACVVASQFPQPQLAARKTLPTLWLRADSLLAPGGAVTLCAADTPGAREIVALGPLMRGMRAQVLDDDGVALPPGHLGHLQLAGPNVSAGYFGQPDRDWVTTGDLGFVHDDCLYLTGRAKDVVFVNGRNHFANDLETALTRELGWPANQIAVVGATDPATRRERVVVFFRQSARAQADAEAAPLRAALERLLAYPVAGAVGLAALPKTPSGKIRRFALRQALEHGEFDAVLAEDVATACRALSAAECALLDDVRALLPALPAEIDPELSLARHGLDSVGFMQLAFRLGERLGRALPLAELLRAGSLAGIARWLEADVGAPAFAVPIEAPRVPLTARQRMLWTAWLLQPDAATYHESYWLRLNGGIDASAWLAAARRVVAGYAMLNAVVDDRAEPALAHAPLAADIACLTLDAAAAQAALDELGRRPFDLRRGPLLRLRLIECGDQHLLGVTAHHLIVDGWSLHQLISQILAVATGADAPVPENGLWLLEDAAVIGDWPARLAAAEPVQLPSDRPRAAPGAVGDCLSVPPAATSQAVRDYAQRHGGSEFAVLAASLAVVLGRLAQVETPLLGTVASGRHHPASAQRIGYFATTLPLIVPLRTGQDFAALVAELDRQRPALLGGQVPDLATLAAGAGVSADAVRVVYVHQNMPALALPAGIDCVAHGQQRADARVDLTVSSQWRDGELALNWEYDSARFSAAQIAGYAELHRYALLQLLGAPQRPLADLDLLSPAQRALWRPYQDTRQPVDHARNAVARFEATAAAMPGRTALSDEHAEYRYGALREKVDALCWLLQARGVHAGDRIGLFTARSADYPIALLAVLKLGLVAVPLDPALPAARLGAIVEDSAPALLLVTPGMTPAVTVPTLAFTAATLRSDRPHPGHPTTPDDAAYLIFTSGSTGRPKGVLGTQRCLTNLIDWVARAFDYRAGETMCQFAPFSFDVSLAEILPSLCAGLHLHVLSDERRASPLRYLDTLRERDVRIATVTPAYLAVLNEVPDACRDGMGSLRLLILGGEALRSDEVRRLREHSPQVNVMNVYGPTETTVLSTALPVPAQLDARPWQPLGLPIANTEVWVLDDAGRVCPASVPGTLHIGGDGLSAGYWCDSARTAAAFVLRDPDGAGPRPFYDTGDVARLAPDGQLDFVGRADNQIKLRGFRIELGEIETALERLPGIERAVVKAHARDGQERVLVAWYTGVPQPRAELDRALCACLPAYMVPSLYQHLAELPLSANRKVDRNRLPEPDWAEAGVAGDGAPPRGDTETALAAIWAELLGVRPADRDAHFFLLGGSSLAAARLVNRVRDHFGRRLALPAVLQHPTLAALAAQIDAAPAADDLGPRAGLAVDARCGPATDAQARMYFLDRAHPGSALNNMPLTLALDAAPDAARLATAWDALVARHPLLRARFALDGDGLSLRLDAPAPTLERLVADDAAAEQALHDFHRRAFALDTGPLWRCAVAGANGRYWLALSVHHAVADGVTLIRMLGELDALYRGETLPRADAVSYLDYAAWQRERLAGDYGVQAAAFWREPARFAPPLPLPAHAAEAGPGRQTMVALDAVRSARLDALCARHGVSPFVLGLGLFSLALGQRCGSERFAVGITFAGRAHAAVEQMPGLFVNTLPLAFDWSPAERLPALLQRLRERLMRMQAFEDYPLNRAMAAQGTQTLPFNVLFNEEVLPARLRFGDAPATLAPIGTGTAKFPLVISFLFDGAGWRWRMESPVAGLPQSWLDGLLADVTQRVDALDGLGDDATLGDLAMADGDLLALLATN</sequence>
<organism evidence="5 6">
    <name type="scientific">Chitiniphilus eburneus</name>
    <dbReference type="NCBI Taxonomy" id="2571148"/>
    <lineage>
        <taxon>Bacteria</taxon>
        <taxon>Pseudomonadati</taxon>
        <taxon>Pseudomonadota</taxon>
        <taxon>Betaproteobacteria</taxon>
        <taxon>Neisseriales</taxon>
        <taxon>Chitinibacteraceae</taxon>
        <taxon>Chitiniphilus</taxon>
    </lineage>
</organism>
<reference evidence="5 6" key="1">
    <citation type="submission" date="2019-04" db="EMBL/GenBank/DDBJ databases">
        <title>Chitiniphilus eburnea sp. nov., a novel chitinolytic bacterium isolated from aquaculture sludge.</title>
        <authorList>
            <person name="Sheng M."/>
        </authorList>
    </citation>
    <scope>NUCLEOTIDE SEQUENCE [LARGE SCALE GENOMIC DNA]</scope>
    <source>
        <strain evidence="5 6">HX-2-15</strain>
    </source>
</reference>
<dbReference type="PROSITE" id="PS00455">
    <property type="entry name" value="AMP_BINDING"/>
    <property type="match status" value="2"/>
</dbReference>
<dbReference type="Gene3D" id="3.30.300.30">
    <property type="match status" value="2"/>
</dbReference>
<dbReference type="Pfam" id="PF00668">
    <property type="entry name" value="Condensation"/>
    <property type="match status" value="2"/>
</dbReference>
<dbReference type="CDD" id="cd05930">
    <property type="entry name" value="A_NRPS"/>
    <property type="match status" value="1"/>
</dbReference>
<dbReference type="GO" id="GO:0003824">
    <property type="term" value="F:catalytic activity"/>
    <property type="evidence" value="ECO:0007669"/>
    <property type="project" value="InterPro"/>
</dbReference>
<dbReference type="GO" id="GO:0044550">
    <property type="term" value="P:secondary metabolite biosynthetic process"/>
    <property type="evidence" value="ECO:0007669"/>
    <property type="project" value="TreeGrafter"/>
</dbReference>
<dbReference type="InterPro" id="IPR045851">
    <property type="entry name" value="AMP-bd_C_sf"/>
</dbReference>
<dbReference type="Pfam" id="PF00550">
    <property type="entry name" value="PP-binding"/>
    <property type="match status" value="2"/>
</dbReference>
<dbReference type="PANTHER" id="PTHR45527">
    <property type="entry name" value="NONRIBOSOMAL PEPTIDE SYNTHETASE"/>
    <property type="match status" value="1"/>
</dbReference>
<dbReference type="Gene3D" id="3.40.50.12780">
    <property type="entry name" value="N-terminal domain of ligase-like"/>
    <property type="match status" value="2"/>
</dbReference>
<dbReference type="OrthoDB" id="6297021at2"/>
<gene>
    <name evidence="5" type="ORF">FAZ21_14220</name>
</gene>
<comment type="cofactor">
    <cofactor evidence="1">
        <name>pantetheine 4'-phosphate</name>
        <dbReference type="ChEBI" id="CHEBI:47942"/>
    </cofactor>
</comment>
<dbReference type="PROSITE" id="PS00012">
    <property type="entry name" value="PHOSPHOPANTETHEINE"/>
    <property type="match status" value="1"/>
</dbReference>
<dbReference type="FunFam" id="1.10.1200.10:FF:000016">
    <property type="entry name" value="Non-ribosomal peptide synthase"/>
    <property type="match status" value="1"/>
</dbReference>
<accession>A0A4U0PR14</accession>
<dbReference type="InterPro" id="IPR009081">
    <property type="entry name" value="PP-bd_ACP"/>
</dbReference>
<dbReference type="Gene3D" id="1.10.1200.10">
    <property type="entry name" value="ACP-like"/>
    <property type="match status" value="2"/>
</dbReference>
<keyword evidence="2" id="KW-0596">Phosphopantetheine</keyword>
<dbReference type="Gene3D" id="3.30.559.10">
    <property type="entry name" value="Chloramphenicol acetyltransferase-like domain"/>
    <property type="match status" value="2"/>
</dbReference>
<keyword evidence="6" id="KW-1185">Reference proteome</keyword>
<dbReference type="GO" id="GO:0072330">
    <property type="term" value="P:monocarboxylic acid biosynthetic process"/>
    <property type="evidence" value="ECO:0007669"/>
    <property type="project" value="UniProtKB-ARBA"/>
</dbReference>
<comment type="caution">
    <text evidence="5">The sequence shown here is derived from an EMBL/GenBank/DDBJ whole genome shotgun (WGS) entry which is preliminary data.</text>
</comment>
<evidence type="ECO:0000256" key="1">
    <source>
        <dbReference type="ARBA" id="ARBA00001957"/>
    </source>
</evidence>
<feature type="domain" description="Carrier" evidence="4">
    <location>
        <begin position="1703"/>
        <end position="1778"/>
    </location>
</feature>
<evidence type="ECO:0000259" key="4">
    <source>
        <dbReference type="PROSITE" id="PS50075"/>
    </source>
</evidence>
<protein>
    <submittedName>
        <fullName evidence="5">Amino acid adenylation domain-containing protein</fullName>
    </submittedName>
</protein>
<dbReference type="InterPro" id="IPR010071">
    <property type="entry name" value="AA_adenyl_dom"/>
</dbReference>
<dbReference type="SUPFAM" id="SSF47336">
    <property type="entry name" value="ACP-like"/>
    <property type="match status" value="2"/>
</dbReference>
<feature type="domain" description="Carrier" evidence="4">
    <location>
        <begin position="686"/>
        <end position="763"/>
    </location>
</feature>
<dbReference type="InterPro" id="IPR036736">
    <property type="entry name" value="ACP-like_sf"/>
</dbReference>
<evidence type="ECO:0000313" key="6">
    <source>
        <dbReference type="Proteomes" id="UP000310016"/>
    </source>
</evidence>
<dbReference type="NCBIfam" id="TIGR01733">
    <property type="entry name" value="AA-adenyl-dom"/>
    <property type="match status" value="1"/>
</dbReference>
<evidence type="ECO:0000256" key="2">
    <source>
        <dbReference type="ARBA" id="ARBA00022450"/>
    </source>
</evidence>
<dbReference type="SUPFAM" id="SSF52777">
    <property type="entry name" value="CoA-dependent acyltransferases"/>
    <property type="match status" value="4"/>
</dbReference>
<dbReference type="EMBL" id="SUMF01000018">
    <property type="protein sequence ID" value="TJZ70741.1"/>
    <property type="molecule type" value="Genomic_DNA"/>
</dbReference>
<dbReference type="InterPro" id="IPR042099">
    <property type="entry name" value="ANL_N_sf"/>
</dbReference>
<dbReference type="GO" id="GO:0043041">
    <property type="term" value="P:amino acid activation for nonribosomal peptide biosynthetic process"/>
    <property type="evidence" value="ECO:0007669"/>
    <property type="project" value="TreeGrafter"/>
</dbReference>
<dbReference type="Proteomes" id="UP000310016">
    <property type="component" value="Unassembled WGS sequence"/>
</dbReference>
<dbReference type="GO" id="GO:0005737">
    <property type="term" value="C:cytoplasm"/>
    <property type="evidence" value="ECO:0007669"/>
    <property type="project" value="TreeGrafter"/>
</dbReference>